<organism evidence="3 4">
    <name type="scientific">Neptunomonas japonica JAMM 1380</name>
    <dbReference type="NCBI Taxonomy" id="1441457"/>
    <lineage>
        <taxon>Bacteria</taxon>
        <taxon>Pseudomonadati</taxon>
        <taxon>Pseudomonadota</taxon>
        <taxon>Gammaproteobacteria</taxon>
        <taxon>Oceanospirillales</taxon>
        <taxon>Oceanospirillaceae</taxon>
        <taxon>Neptunomonas</taxon>
    </lineage>
</organism>
<dbReference type="EMBL" id="AP014546">
    <property type="protein sequence ID" value="BBB29677.1"/>
    <property type="molecule type" value="Genomic_DNA"/>
</dbReference>
<feature type="compositionally biased region" description="Polar residues" evidence="1">
    <location>
        <begin position="75"/>
        <end position="96"/>
    </location>
</feature>
<reference evidence="3 4" key="1">
    <citation type="journal article" date="2008" name="Int. J. Syst. Evol. Microbiol.">
        <title>Neptunomonas japonica sp. nov., an Osedax japonicus symbiont-like bacterium isolated from sediment adjacent to sperm whale carcasses off Kagoshima, Japan.</title>
        <authorList>
            <person name="Miyazaki M."/>
            <person name="Nogi Y."/>
            <person name="Fujiwara Y."/>
            <person name="Kawato M."/>
            <person name="Kubokawa K."/>
            <person name="Horikoshi K."/>
        </authorList>
    </citation>
    <scope>NUCLEOTIDE SEQUENCE [LARGE SCALE GENOMIC DNA]</scope>
    <source>
        <strain evidence="3 4">JAMM 1380</strain>
    </source>
</reference>
<name>A0A7R6PGC1_9GAMM</name>
<evidence type="ECO:0000313" key="4">
    <source>
        <dbReference type="Proteomes" id="UP000595332"/>
    </source>
</evidence>
<keyword evidence="4" id="KW-1185">Reference proteome</keyword>
<dbReference type="Proteomes" id="UP000595332">
    <property type="component" value="Chromosome"/>
</dbReference>
<sequence length="163" mass="18191">MEKTVFTFRLKIGVLLICLMPLLASAEIYRWTDENGKIHYSDKAPVGVKAEKKTYVNVATPWRKIPKPEVPSEEGVQNEQSDSVESPSAAKSNNEELSADKSDKKNNKKTKRLKVKDDSSSSDGSSVPARLNQKDKSSSTPAKRAADIKKTYKKAKENYNKTK</sequence>
<evidence type="ECO:0000259" key="2">
    <source>
        <dbReference type="Pfam" id="PF13511"/>
    </source>
</evidence>
<gene>
    <name evidence="3" type="ORF">NEJAP_1726</name>
</gene>
<proteinExistence type="predicted"/>
<accession>A0A7R6PGC1</accession>
<feature type="compositionally biased region" description="Basic and acidic residues" evidence="1">
    <location>
        <begin position="144"/>
        <end position="163"/>
    </location>
</feature>
<dbReference type="KEGG" id="njp:NEJAP_1726"/>
<dbReference type="AlphaFoldDB" id="A0A7R6PGC1"/>
<protein>
    <recommendedName>
        <fullName evidence="2">DUF4124 domain-containing protein</fullName>
    </recommendedName>
</protein>
<feature type="domain" description="DUF4124" evidence="2">
    <location>
        <begin position="15"/>
        <end position="53"/>
    </location>
</feature>
<dbReference type="InterPro" id="IPR025392">
    <property type="entry name" value="DUF4124"/>
</dbReference>
<dbReference type="Pfam" id="PF13511">
    <property type="entry name" value="DUF4124"/>
    <property type="match status" value="1"/>
</dbReference>
<evidence type="ECO:0000256" key="1">
    <source>
        <dbReference type="SAM" id="MobiDB-lite"/>
    </source>
</evidence>
<evidence type="ECO:0000313" key="3">
    <source>
        <dbReference type="EMBL" id="BBB29677.1"/>
    </source>
</evidence>
<feature type="region of interest" description="Disordered" evidence="1">
    <location>
        <begin position="57"/>
        <end position="163"/>
    </location>
</feature>